<evidence type="ECO:0000256" key="6">
    <source>
        <dbReference type="ARBA" id="ARBA00023157"/>
    </source>
</evidence>
<dbReference type="PROSITE" id="PS01187">
    <property type="entry name" value="EGF_CA"/>
    <property type="match status" value="1"/>
</dbReference>
<name>A0A3S5CNF0_9PLAT</name>
<evidence type="ECO:0000313" key="10">
    <source>
        <dbReference type="EMBL" id="VEL23131.1"/>
    </source>
</evidence>
<evidence type="ECO:0000256" key="7">
    <source>
        <dbReference type="ARBA" id="ARBA00023180"/>
    </source>
</evidence>
<feature type="region of interest" description="Disordered" evidence="8">
    <location>
        <begin position="43"/>
        <end position="66"/>
    </location>
</feature>
<reference evidence="10" key="1">
    <citation type="submission" date="2018-11" db="EMBL/GenBank/DDBJ databases">
        <authorList>
            <consortium name="Pathogen Informatics"/>
        </authorList>
    </citation>
    <scope>NUCLEOTIDE SEQUENCE</scope>
</reference>
<comment type="subcellular location">
    <subcellularLocation>
        <location evidence="1">Secreted</location>
    </subcellularLocation>
</comment>
<dbReference type="OrthoDB" id="5985519at2759"/>
<evidence type="ECO:0000256" key="5">
    <source>
        <dbReference type="ARBA" id="ARBA00022737"/>
    </source>
</evidence>
<evidence type="ECO:0000313" key="11">
    <source>
        <dbReference type="Proteomes" id="UP000784294"/>
    </source>
</evidence>
<sequence>MHAESSRTFRILDWDKDGSRQSRLEPYAWTARIHVLPGDQEVSSLRGNRFSSSSTASSNTGWPSSLVPSGHLRRQNLLVQEMSIATARVHADVPSREVRFLVDGVVISPSELQADTCPQGFEKTRVTRRSPTRIGSESRVNSGYYCRDIDECSSTQLNSCEHICENTVPFFTCACWAGYRLSVDGHSCVDIDECVEGVIAADGDSVNRVSCLLLCKATGFETSPRALVLSVWYWLALATD</sequence>
<dbReference type="FunFam" id="2.10.25.10:FF:000014">
    <property type="entry name" value="Latent-transforming growth factor beta-binding protein 3"/>
    <property type="match status" value="1"/>
</dbReference>
<dbReference type="PANTHER" id="PTHR47333">
    <property type="entry name" value="VON WILLEBRAND FACTOR C AND EGF DOMAIN-CONTAINING PROTEIN"/>
    <property type="match status" value="1"/>
</dbReference>
<dbReference type="InterPro" id="IPR018097">
    <property type="entry name" value="EGF_Ca-bd_CS"/>
</dbReference>
<dbReference type="AlphaFoldDB" id="A0A3S5CNF0"/>
<dbReference type="PROSITE" id="PS01186">
    <property type="entry name" value="EGF_2"/>
    <property type="match status" value="1"/>
</dbReference>
<dbReference type="SMART" id="SM00179">
    <property type="entry name" value="EGF_CA"/>
    <property type="match status" value="1"/>
</dbReference>
<accession>A0A3S5CNF0</accession>
<dbReference type="GO" id="GO:0005576">
    <property type="term" value="C:extracellular region"/>
    <property type="evidence" value="ECO:0007669"/>
    <property type="project" value="UniProtKB-SubCell"/>
</dbReference>
<dbReference type="PROSITE" id="PS00010">
    <property type="entry name" value="ASX_HYDROXYL"/>
    <property type="match status" value="1"/>
</dbReference>
<comment type="caution">
    <text evidence="10">The sequence shown here is derived from an EMBL/GenBank/DDBJ whole genome shotgun (WGS) entry which is preliminary data.</text>
</comment>
<evidence type="ECO:0000256" key="2">
    <source>
        <dbReference type="ARBA" id="ARBA00022525"/>
    </source>
</evidence>
<gene>
    <name evidence="10" type="ORF">PXEA_LOCUS16571</name>
</gene>
<keyword evidence="11" id="KW-1185">Reference proteome</keyword>
<dbReference type="InterPro" id="IPR001881">
    <property type="entry name" value="EGF-like_Ca-bd_dom"/>
</dbReference>
<dbReference type="Pfam" id="PF12662">
    <property type="entry name" value="cEGF"/>
    <property type="match status" value="1"/>
</dbReference>
<protein>
    <recommendedName>
        <fullName evidence="9">EGF-like domain-containing protein</fullName>
    </recommendedName>
</protein>
<keyword evidence="7" id="KW-0325">Glycoprotein</keyword>
<dbReference type="GO" id="GO:0005509">
    <property type="term" value="F:calcium ion binding"/>
    <property type="evidence" value="ECO:0007669"/>
    <property type="project" value="InterPro"/>
</dbReference>
<proteinExistence type="predicted"/>
<dbReference type="InterPro" id="IPR000742">
    <property type="entry name" value="EGF"/>
</dbReference>
<keyword evidence="5" id="KW-0677">Repeat</keyword>
<dbReference type="InterPro" id="IPR026823">
    <property type="entry name" value="cEGF"/>
</dbReference>
<keyword evidence="4" id="KW-0732">Signal</keyword>
<feature type="compositionally biased region" description="Low complexity" evidence="8">
    <location>
        <begin position="43"/>
        <end position="65"/>
    </location>
</feature>
<dbReference type="EMBL" id="CAAALY010060152">
    <property type="protein sequence ID" value="VEL23131.1"/>
    <property type="molecule type" value="Genomic_DNA"/>
</dbReference>
<dbReference type="SUPFAM" id="SSF57196">
    <property type="entry name" value="EGF/Laminin"/>
    <property type="match status" value="1"/>
</dbReference>
<dbReference type="CDD" id="cd00054">
    <property type="entry name" value="EGF_CA"/>
    <property type="match status" value="1"/>
</dbReference>
<keyword evidence="2" id="KW-0964">Secreted</keyword>
<keyword evidence="6" id="KW-1015">Disulfide bond</keyword>
<dbReference type="InterPro" id="IPR000152">
    <property type="entry name" value="EGF-type_Asp/Asn_hydroxyl_site"/>
</dbReference>
<evidence type="ECO:0000256" key="1">
    <source>
        <dbReference type="ARBA" id="ARBA00004613"/>
    </source>
</evidence>
<dbReference type="Proteomes" id="UP000784294">
    <property type="component" value="Unassembled WGS sequence"/>
</dbReference>
<evidence type="ECO:0000256" key="3">
    <source>
        <dbReference type="ARBA" id="ARBA00022536"/>
    </source>
</evidence>
<evidence type="ECO:0000259" key="9">
    <source>
        <dbReference type="PROSITE" id="PS01186"/>
    </source>
</evidence>
<dbReference type="PANTHER" id="PTHR47333:SF4">
    <property type="entry name" value="EGF-LIKE DOMAIN-CONTAINING PROTEIN"/>
    <property type="match status" value="1"/>
</dbReference>
<dbReference type="Gene3D" id="2.10.25.10">
    <property type="entry name" value="Laminin"/>
    <property type="match status" value="1"/>
</dbReference>
<evidence type="ECO:0000256" key="8">
    <source>
        <dbReference type="SAM" id="MobiDB-lite"/>
    </source>
</evidence>
<dbReference type="InterPro" id="IPR052080">
    <property type="entry name" value="vWF_C/EGF_Fibrillin"/>
</dbReference>
<keyword evidence="3" id="KW-0245">EGF-like domain</keyword>
<feature type="domain" description="EGF-like" evidence="9">
    <location>
        <begin position="173"/>
        <end position="188"/>
    </location>
</feature>
<evidence type="ECO:0000256" key="4">
    <source>
        <dbReference type="ARBA" id="ARBA00022729"/>
    </source>
</evidence>
<organism evidence="10 11">
    <name type="scientific">Protopolystoma xenopodis</name>
    <dbReference type="NCBI Taxonomy" id="117903"/>
    <lineage>
        <taxon>Eukaryota</taxon>
        <taxon>Metazoa</taxon>
        <taxon>Spiralia</taxon>
        <taxon>Lophotrochozoa</taxon>
        <taxon>Platyhelminthes</taxon>
        <taxon>Monogenea</taxon>
        <taxon>Polyopisthocotylea</taxon>
        <taxon>Polystomatidea</taxon>
        <taxon>Polystomatidae</taxon>
        <taxon>Protopolystoma</taxon>
    </lineage>
</organism>